<dbReference type="CDD" id="cd20380">
    <property type="entry name" value="Tudor_TDRD13-like"/>
    <property type="match status" value="1"/>
</dbReference>
<organism evidence="2 3">
    <name type="scientific">Paralvinella palmiformis</name>
    <dbReference type="NCBI Taxonomy" id="53620"/>
    <lineage>
        <taxon>Eukaryota</taxon>
        <taxon>Metazoa</taxon>
        <taxon>Spiralia</taxon>
        <taxon>Lophotrochozoa</taxon>
        <taxon>Annelida</taxon>
        <taxon>Polychaeta</taxon>
        <taxon>Sedentaria</taxon>
        <taxon>Canalipalpata</taxon>
        <taxon>Terebellida</taxon>
        <taxon>Terebelliformia</taxon>
        <taxon>Alvinellidae</taxon>
        <taxon>Paralvinella</taxon>
    </lineage>
</organism>
<keyword evidence="1" id="KW-0732">Signal</keyword>
<dbReference type="EMBL" id="JAODUP010000301">
    <property type="protein sequence ID" value="KAK2153309.1"/>
    <property type="molecule type" value="Genomic_DNA"/>
</dbReference>
<name>A0AAD9N3V3_9ANNE</name>
<comment type="caution">
    <text evidence="2">The sequence shown here is derived from an EMBL/GenBank/DDBJ whole genome shotgun (WGS) entry which is preliminary data.</text>
</comment>
<feature type="signal peptide" evidence="1">
    <location>
        <begin position="1"/>
        <end position="28"/>
    </location>
</feature>
<reference evidence="2" key="1">
    <citation type="journal article" date="2023" name="Mol. Biol. Evol.">
        <title>Third-Generation Sequencing Reveals the Adaptive Role of the Epigenome in Three Deep-Sea Polychaetes.</title>
        <authorList>
            <person name="Perez M."/>
            <person name="Aroh O."/>
            <person name="Sun Y."/>
            <person name="Lan Y."/>
            <person name="Juniper S.K."/>
            <person name="Young C.R."/>
            <person name="Angers B."/>
            <person name="Qian P.Y."/>
        </authorList>
    </citation>
    <scope>NUCLEOTIDE SEQUENCE</scope>
    <source>
        <strain evidence="2">P08H-3</strain>
    </source>
</reference>
<sequence>MPPPMFSVSNRKLLLGFFTVMYLKEFACDLSNEQAVKGIQTDDSELGFIPGDKCRVTLDGRTFIAHIQEIEPEHGPTTVFIEELGEK</sequence>
<feature type="chain" id="PRO_5041928577" evidence="1">
    <location>
        <begin position="29"/>
        <end position="87"/>
    </location>
</feature>
<accession>A0AAD9N3V3</accession>
<keyword evidence="3" id="KW-1185">Reference proteome</keyword>
<gene>
    <name evidence="2" type="ORF">LSH36_301g03037</name>
</gene>
<evidence type="ECO:0000256" key="1">
    <source>
        <dbReference type="SAM" id="SignalP"/>
    </source>
</evidence>
<evidence type="ECO:0000313" key="2">
    <source>
        <dbReference type="EMBL" id="KAK2153309.1"/>
    </source>
</evidence>
<dbReference type="AlphaFoldDB" id="A0AAD9N3V3"/>
<dbReference type="Proteomes" id="UP001208570">
    <property type="component" value="Unassembled WGS sequence"/>
</dbReference>
<dbReference type="InterPro" id="IPR049770">
    <property type="entry name" value="OTU_Tudor"/>
</dbReference>
<protein>
    <submittedName>
        <fullName evidence="2">Uncharacterized protein</fullName>
    </submittedName>
</protein>
<evidence type="ECO:0000313" key="3">
    <source>
        <dbReference type="Proteomes" id="UP001208570"/>
    </source>
</evidence>
<proteinExistence type="predicted"/>